<feature type="compositionally biased region" description="Pro residues" evidence="1">
    <location>
        <begin position="24"/>
        <end position="40"/>
    </location>
</feature>
<protein>
    <submittedName>
        <fullName evidence="3">Uncharacterized protein</fullName>
    </submittedName>
</protein>
<dbReference type="EMBL" id="AF389451">
    <property type="protein sequence ID" value="ABB92269.1"/>
    <property type="molecule type" value="Genomic_DNA"/>
</dbReference>
<evidence type="ECO:0000256" key="1">
    <source>
        <dbReference type="SAM" id="MobiDB-lite"/>
    </source>
</evidence>
<keyword evidence="2" id="KW-0472">Membrane</keyword>
<evidence type="ECO:0000256" key="2">
    <source>
        <dbReference type="SAM" id="Phobius"/>
    </source>
</evidence>
<evidence type="ECO:0000313" key="4">
    <source>
        <dbReference type="Proteomes" id="UP000112308"/>
    </source>
</evidence>
<dbReference type="Proteomes" id="UP000112308">
    <property type="component" value="Segment"/>
</dbReference>
<proteinExistence type="predicted"/>
<accession>Q2WEX2</accession>
<sequence length="100" mass="10699">MLDDGRVTMDDVKNTINCDFSKYVPPPPPPKPTPPTPLTPLTPSTPSTPLTPLTPSTPSTPLTPLTPSTPPTPRSVPNRKIMFFVAGAVLVAILISTVRW</sequence>
<keyword evidence="2" id="KW-1133">Transmembrane helix</keyword>
<organismHost>
    <name type="scientific">Hoplobatrachus tigerinus</name>
    <name type="common">Indian bullfrog</name>
    <name type="synonym">Rana tigerina</name>
    <dbReference type="NCBI Taxonomy" id="103373"/>
</organismHost>
<feature type="transmembrane region" description="Helical" evidence="2">
    <location>
        <begin position="81"/>
        <end position="98"/>
    </location>
</feature>
<evidence type="ECO:0000313" key="3">
    <source>
        <dbReference type="EMBL" id="ABB92269.1"/>
    </source>
</evidence>
<name>Q2WEX2_RTRV</name>
<keyword evidence="2" id="KW-0812">Transmembrane</keyword>
<feature type="compositionally biased region" description="Low complexity" evidence="1">
    <location>
        <begin position="41"/>
        <end position="66"/>
    </location>
</feature>
<feature type="region of interest" description="Disordered" evidence="1">
    <location>
        <begin position="18"/>
        <end position="77"/>
    </location>
</feature>
<reference evidence="3 4" key="1">
    <citation type="journal article" date="2002" name="Virology">
        <title>Sequence analysis of the complete genome of an iridovirus isolated from the tiger frog.</title>
        <authorList>
            <person name="He J.G."/>
            <person name="Lu L."/>
            <person name="Deng M."/>
            <person name="He H.H."/>
            <person name="Weng S.P."/>
            <person name="Wang X.H."/>
            <person name="Zhou S.Y."/>
            <person name="Long Q.X."/>
            <person name="Wang X.Z."/>
            <person name="Chan S.M."/>
        </authorList>
    </citation>
    <scope>NUCLEOTIDE SEQUENCE [LARGE SCALE GENOMIC DNA]</scope>
</reference>
<organism evidence="3 4">
    <name type="scientific">Rana tigrina ranavirus</name>
    <dbReference type="NCBI Taxonomy" id="160691"/>
    <lineage>
        <taxon>Viruses</taxon>
        <taxon>Varidnaviria</taxon>
        <taxon>Bamfordvirae</taxon>
        <taxon>Nucleocytoviricota</taxon>
        <taxon>Megaviricetes</taxon>
        <taxon>Pimascovirales</taxon>
        <taxon>Pimascovirales incertae sedis</taxon>
        <taxon>Iridoviridae</taxon>
        <taxon>Alphairidovirinae</taxon>
        <taxon>Ranavirus</taxon>
        <taxon>Ranavirus rana1</taxon>
        <taxon>Frog virus 3</taxon>
    </lineage>
</organism>